<feature type="compositionally biased region" description="Polar residues" evidence="1">
    <location>
        <begin position="16"/>
        <end position="31"/>
    </location>
</feature>
<evidence type="ECO:0000313" key="2">
    <source>
        <dbReference type="EMBL" id="MCD7463062.1"/>
    </source>
</evidence>
<evidence type="ECO:0000256" key="1">
    <source>
        <dbReference type="SAM" id="MobiDB-lite"/>
    </source>
</evidence>
<feature type="region of interest" description="Disordered" evidence="1">
    <location>
        <begin position="16"/>
        <end position="46"/>
    </location>
</feature>
<reference evidence="2 3" key="1">
    <citation type="journal article" date="2021" name="BMC Genomics">
        <title>Datura genome reveals duplications of psychoactive alkaloid biosynthetic genes and high mutation rate following tissue culture.</title>
        <authorList>
            <person name="Rajewski A."/>
            <person name="Carter-House D."/>
            <person name="Stajich J."/>
            <person name="Litt A."/>
        </authorList>
    </citation>
    <scope>NUCLEOTIDE SEQUENCE [LARGE SCALE GENOMIC DNA]</scope>
    <source>
        <strain evidence="2">AR-01</strain>
    </source>
</reference>
<evidence type="ECO:0000313" key="3">
    <source>
        <dbReference type="Proteomes" id="UP000823775"/>
    </source>
</evidence>
<gene>
    <name evidence="2" type="ORF">HAX54_049879</name>
</gene>
<proteinExistence type="predicted"/>
<accession>A0ABS8SVM8</accession>
<keyword evidence="3" id="KW-1185">Reference proteome</keyword>
<dbReference type="Proteomes" id="UP000823775">
    <property type="component" value="Unassembled WGS sequence"/>
</dbReference>
<sequence length="152" mass="16377">MNVRLCELVHEEIQAKTNGEGSTSNAPQSIVESMVPGGTNSEGPRSSLLSPVGALVFLAQSMVLGENSSKEPRDPLLVPNVDSVSMIPPAAPLMIPLDTPFQVPHPMFHLMDPLMNPLKMVPLVDPSQVFPFCPFLSQIFSSIVPQMCTTIP</sequence>
<protein>
    <submittedName>
        <fullName evidence="2">Uncharacterized protein</fullName>
    </submittedName>
</protein>
<dbReference type="EMBL" id="JACEIK010000858">
    <property type="protein sequence ID" value="MCD7463062.1"/>
    <property type="molecule type" value="Genomic_DNA"/>
</dbReference>
<organism evidence="2 3">
    <name type="scientific">Datura stramonium</name>
    <name type="common">Jimsonweed</name>
    <name type="synonym">Common thornapple</name>
    <dbReference type="NCBI Taxonomy" id="4076"/>
    <lineage>
        <taxon>Eukaryota</taxon>
        <taxon>Viridiplantae</taxon>
        <taxon>Streptophyta</taxon>
        <taxon>Embryophyta</taxon>
        <taxon>Tracheophyta</taxon>
        <taxon>Spermatophyta</taxon>
        <taxon>Magnoliopsida</taxon>
        <taxon>eudicotyledons</taxon>
        <taxon>Gunneridae</taxon>
        <taxon>Pentapetalae</taxon>
        <taxon>asterids</taxon>
        <taxon>lamiids</taxon>
        <taxon>Solanales</taxon>
        <taxon>Solanaceae</taxon>
        <taxon>Solanoideae</taxon>
        <taxon>Datureae</taxon>
        <taxon>Datura</taxon>
    </lineage>
</organism>
<name>A0ABS8SVM8_DATST</name>
<comment type="caution">
    <text evidence="2">The sequence shown here is derived from an EMBL/GenBank/DDBJ whole genome shotgun (WGS) entry which is preliminary data.</text>
</comment>